<sequence>MIAIARFEVPLGQAAHFEAQLSVALEALAAAPGYIDGEIGQNLDELGLWTIVTRWQNVGSYRRALSSNRAKLEAIPVLALAIDEPGAYELPVSE</sequence>
<dbReference type="InterPro" id="IPR011008">
    <property type="entry name" value="Dimeric_a/b-barrel"/>
</dbReference>
<dbReference type="Gene3D" id="3.30.70.100">
    <property type="match status" value="1"/>
</dbReference>
<proteinExistence type="predicted"/>
<dbReference type="SUPFAM" id="SSF54909">
    <property type="entry name" value="Dimeric alpha+beta barrel"/>
    <property type="match status" value="1"/>
</dbReference>
<gene>
    <name evidence="2" type="ORF">UFOPK1852_00637</name>
</gene>
<feature type="domain" description="ABM" evidence="1">
    <location>
        <begin position="2"/>
        <end position="68"/>
    </location>
</feature>
<protein>
    <submittedName>
        <fullName evidence="2">Unannotated protein</fullName>
    </submittedName>
</protein>
<name>A0A6J6HGS3_9ZZZZ</name>
<reference evidence="2" key="1">
    <citation type="submission" date="2020-05" db="EMBL/GenBank/DDBJ databases">
        <authorList>
            <person name="Chiriac C."/>
            <person name="Salcher M."/>
            <person name="Ghai R."/>
            <person name="Kavagutti S V."/>
        </authorList>
    </citation>
    <scope>NUCLEOTIDE SEQUENCE</scope>
</reference>
<dbReference type="InterPro" id="IPR007138">
    <property type="entry name" value="ABM_dom"/>
</dbReference>
<evidence type="ECO:0000259" key="1">
    <source>
        <dbReference type="Pfam" id="PF03992"/>
    </source>
</evidence>
<dbReference type="Pfam" id="PF03992">
    <property type="entry name" value="ABM"/>
    <property type="match status" value="1"/>
</dbReference>
<organism evidence="2">
    <name type="scientific">freshwater metagenome</name>
    <dbReference type="NCBI Taxonomy" id="449393"/>
    <lineage>
        <taxon>unclassified sequences</taxon>
        <taxon>metagenomes</taxon>
        <taxon>ecological metagenomes</taxon>
    </lineage>
</organism>
<dbReference type="AlphaFoldDB" id="A0A6J6HGS3"/>
<dbReference type="EMBL" id="CAEZUS010000084">
    <property type="protein sequence ID" value="CAB4610284.1"/>
    <property type="molecule type" value="Genomic_DNA"/>
</dbReference>
<accession>A0A6J6HGS3</accession>
<evidence type="ECO:0000313" key="2">
    <source>
        <dbReference type="EMBL" id="CAB4610284.1"/>
    </source>
</evidence>